<protein>
    <submittedName>
        <fullName evidence="1">Uncharacterized protein</fullName>
    </submittedName>
</protein>
<comment type="caution">
    <text evidence="1">The sequence shown here is derived from an EMBL/GenBank/DDBJ whole genome shotgun (WGS) entry which is preliminary data.</text>
</comment>
<dbReference type="EMBL" id="VXIT01000007">
    <property type="protein sequence ID" value="KAA6411665.1"/>
    <property type="molecule type" value="Genomic_DNA"/>
</dbReference>
<dbReference type="OrthoDB" id="10432752at2759"/>
<proteinExistence type="predicted"/>
<dbReference type="Proteomes" id="UP000324767">
    <property type="component" value="Unassembled WGS sequence"/>
</dbReference>
<organism evidence="1 2">
    <name type="scientific">Lasallia pustulata</name>
    <dbReference type="NCBI Taxonomy" id="136370"/>
    <lineage>
        <taxon>Eukaryota</taxon>
        <taxon>Fungi</taxon>
        <taxon>Dikarya</taxon>
        <taxon>Ascomycota</taxon>
        <taxon>Pezizomycotina</taxon>
        <taxon>Lecanoromycetes</taxon>
        <taxon>OSLEUM clade</taxon>
        <taxon>Umbilicariomycetidae</taxon>
        <taxon>Umbilicariales</taxon>
        <taxon>Umbilicariaceae</taxon>
        <taxon>Lasallia</taxon>
    </lineage>
</organism>
<sequence>MCYPGEAPIRQYDGVIAHIENDLTSLANTGDHVAENLPPAFLDLNSATEDMPAAEANALRRYELGALILPTARGVFASQRPPRDLQLELRIYFSYVTSPQMLDRETKDVRPPSSSLLRRLLRSLPQRLTLASWVSRMLISSAKSMFFIPGMSLRVPDEAKYIRLVSGSHALDPHNFQRMQSYLEHLPLFLAHLTVKFAEWLPFELQMLDDDRTPQEFRLAYHNSGPEYFLGLPASQEVGENFSIYVLHALEFLQNRGWFDLPFADDLEGRFHDTIDGYVRQRWQT</sequence>
<evidence type="ECO:0000313" key="1">
    <source>
        <dbReference type="EMBL" id="KAA6411665.1"/>
    </source>
</evidence>
<accession>A0A5M8PRT7</accession>
<gene>
    <name evidence="1" type="ORF">FRX48_04946</name>
</gene>
<name>A0A5M8PRT7_9LECA</name>
<reference evidence="1 2" key="1">
    <citation type="submission" date="2019-09" db="EMBL/GenBank/DDBJ databases">
        <title>The hologenome of the rock-dwelling lichen Lasallia pustulata.</title>
        <authorList>
            <person name="Greshake Tzovaras B."/>
            <person name="Segers F."/>
            <person name="Bicker A."/>
            <person name="Dal Grande F."/>
            <person name="Otte J."/>
            <person name="Hankeln T."/>
            <person name="Schmitt I."/>
            <person name="Ebersberger I."/>
        </authorList>
    </citation>
    <scope>NUCLEOTIDE SEQUENCE [LARGE SCALE GENOMIC DNA]</scope>
    <source>
        <strain evidence="1">A1-1</strain>
    </source>
</reference>
<dbReference type="AlphaFoldDB" id="A0A5M8PRT7"/>
<evidence type="ECO:0000313" key="2">
    <source>
        <dbReference type="Proteomes" id="UP000324767"/>
    </source>
</evidence>